<dbReference type="Gene3D" id="3.40.50.150">
    <property type="entry name" value="Vaccinia Virus protein VP39"/>
    <property type="match status" value="1"/>
</dbReference>
<evidence type="ECO:0000313" key="5">
    <source>
        <dbReference type="EMBL" id="SOE45921.1"/>
    </source>
</evidence>
<dbReference type="GO" id="GO:0032259">
    <property type="term" value="P:methylation"/>
    <property type="evidence" value="ECO:0007669"/>
    <property type="project" value="UniProtKB-KW"/>
</dbReference>
<evidence type="ECO:0000256" key="1">
    <source>
        <dbReference type="ARBA" id="ARBA00022603"/>
    </source>
</evidence>
<dbReference type="AlphaFoldDB" id="A0A2C8Y778"/>
<dbReference type="CDD" id="cd02440">
    <property type="entry name" value="AdoMet_MTases"/>
    <property type="match status" value="1"/>
</dbReference>
<dbReference type="PANTHER" id="PTHR43464">
    <property type="entry name" value="METHYLTRANSFERASE"/>
    <property type="match status" value="1"/>
</dbReference>
<keyword evidence="1 5" id="KW-0489">Methyltransferase</keyword>
<keyword evidence="6" id="KW-1185">Reference proteome</keyword>
<evidence type="ECO:0000256" key="3">
    <source>
        <dbReference type="ARBA" id="ARBA00022691"/>
    </source>
</evidence>
<dbReference type="InterPro" id="IPR013216">
    <property type="entry name" value="Methyltransf_11"/>
</dbReference>
<accession>A0A2C8Y778</accession>
<keyword evidence="2" id="KW-0808">Transferase</keyword>
<gene>
    <name evidence="5" type="ORF">SAMN06296378_0114</name>
</gene>
<evidence type="ECO:0000313" key="6">
    <source>
        <dbReference type="Proteomes" id="UP000219440"/>
    </source>
</evidence>
<dbReference type="GO" id="GO:0008757">
    <property type="term" value="F:S-adenosylmethionine-dependent methyltransferase activity"/>
    <property type="evidence" value="ECO:0007669"/>
    <property type="project" value="InterPro"/>
</dbReference>
<feature type="domain" description="Methyltransferase type 11" evidence="4">
    <location>
        <begin position="54"/>
        <end position="144"/>
    </location>
</feature>
<name>A0A2C8Y778_9MICO</name>
<evidence type="ECO:0000259" key="4">
    <source>
        <dbReference type="Pfam" id="PF08241"/>
    </source>
</evidence>
<dbReference type="EMBL" id="OCST01000001">
    <property type="protein sequence ID" value="SOE45921.1"/>
    <property type="molecule type" value="Genomic_DNA"/>
</dbReference>
<dbReference type="OrthoDB" id="4484556at2"/>
<dbReference type="PANTHER" id="PTHR43464:SF19">
    <property type="entry name" value="UBIQUINONE BIOSYNTHESIS O-METHYLTRANSFERASE, MITOCHONDRIAL"/>
    <property type="match status" value="1"/>
</dbReference>
<sequence length="205" mass="22519">MSAPDDGDSLVPPTAEKSYAERLSRLSGARWKQVLHVQAPFRAHIRHLRLGRTLDVGCGTGRNLQYLDENSVGVDHNPFSVQTARDAGLTAYTSDEFFGSGVAAPASFDSVLSAHVVEHLEPQDAAEIFASYLPYVRPGGTVVFITPQERGFASDSTHVAFSDHAALERLGASLGLKPEKHYSFPFPRFTGKFFTYNEFVQVFKV</sequence>
<dbReference type="Pfam" id="PF08241">
    <property type="entry name" value="Methyltransf_11"/>
    <property type="match status" value="1"/>
</dbReference>
<dbReference type="Proteomes" id="UP000219440">
    <property type="component" value="Unassembled WGS sequence"/>
</dbReference>
<evidence type="ECO:0000256" key="2">
    <source>
        <dbReference type="ARBA" id="ARBA00022679"/>
    </source>
</evidence>
<reference evidence="5 6" key="1">
    <citation type="submission" date="2017-09" db="EMBL/GenBank/DDBJ databases">
        <authorList>
            <person name="Ehlers B."/>
            <person name="Leendertz F.H."/>
        </authorList>
    </citation>
    <scope>NUCLEOTIDE SEQUENCE [LARGE SCALE GENOMIC DNA]</scope>
    <source>
        <strain evidence="5 6">CGMCC 1.05381</strain>
    </source>
</reference>
<dbReference type="InterPro" id="IPR029063">
    <property type="entry name" value="SAM-dependent_MTases_sf"/>
</dbReference>
<proteinExistence type="predicted"/>
<organism evidence="5 6">
    <name type="scientific">Salinibacterium xinjiangense</name>
    <dbReference type="NCBI Taxonomy" id="386302"/>
    <lineage>
        <taxon>Bacteria</taxon>
        <taxon>Bacillati</taxon>
        <taxon>Actinomycetota</taxon>
        <taxon>Actinomycetes</taxon>
        <taxon>Micrococcales</taxon>
        <taxon>Microbacteriaceae</taxon>
        <taxon>Salinibacterium</taxon>
    </lineage>
</organism>
<dbReference type="RefSeq" id="WP_097059318.1">
    <property type="nucleotide sequence ID" value="NZ_BMLC01000002.1"/>
</dbReference>
<protein>
    <submittedName>
        <fullName evidence="5">2-polyprenyl-3-methyl-5-hydroxy-6-metoxy-1,4-benzoquinol methylase</fullName>
    </submittedName>
</protein>
<dbReference type="SUPFAM" id="SSF53335">
    <property type="entry name" value="S-adenosyl-L-methionine-dependent methyltransferases"/>
    <property type="match status" value="1"/>
</dbReference>
<keyword evidence="3" id="KW-0949">S-adenosyl-L-methionine</keyword>